<dbReference type="InterPro" id="IPR029756">
    <property type="entry name" value="MTH1187/YkoF-like"/>
</dbReference>
<dbReference type="PANTHER" id="PTHR33777">
    <property type="entry name" value="UPF0045 PROTEIN ECM15"/>
    <property type="match status" value="1"/>
</dbReference>
<feature type="domain" description="Thiamine-binding protein" evidence="2">
    <location>
        <begin position="6"/>
        <end position="96"/>
    </location>
</feature>
<evidence type="ECO:0000313" key="3">
    <source>
        <dbReference type="EMBL" id="VFB17030.1"/>
    </source>
</evidence>
<evidence type="ECO:0000256" key="1">
    <source>
        <dbReference type="ARBA" id="ARBA00010272"/>
    </source>
</evidence>
<dbReference type="RefSeq" id="WP_034439983.1">
    <property type="nucleotide sequence ID" value="NZ_CAACYI010000001.1"/>
</dbReference>
<comment type="caution">
    <text evidence="3">The sequence shown here is derived from an EMBL/GenBank/DDBJ whole genome shotgun (WGS) entry which is preliminary data.</text>
</comment>
<accession>A0A8H2MG60</accession>
<sequence>MNTTIAIQVLPVTASQEELLRIVDSVIDYIASTGCNYQVGPLETTVEGDYEELLDIVKEAQLICIRQGADSVKSYVKIFYNPKDHLLTIDEKTKKYR</sequence>
<dbReference type="PANTHER" id="PTHR33777:SF1">
    <property type="entry name" value="UPF0045 PROTEIN ECM15"/>
    <property type="match status" value="1"/>
</dbReference>
<dbReference type="Pfam" id="PF01910">
    <property type="entry name" value="Thiamine_BP"/>
    <property type="match status" value="1"/>
</dbReference>
<dbReference type="SUPFAM" id="SSF89957">
    <property type="entry name" value="MTH1187/YkoF-like"/>
    <property type="match status" value="1"/>
</dbReference>
<evidence type="ECO:0000259" key="2">
    <source>
        <dbReference type="Pfam" id="PF01910"/>
    </source>
</evidence>
<dbReference type="Gene3D" id="3.30.70.930">
    <property type="match status" value="1"/>
</dbReference>
<gene>
    <name evidence="3" type="ORF">NCTC13150_01610</name>
</gene>
<dbReference type="InterPro" id="IPR051614">
    <property type="entry name" value="UPF0045_domain"/>
</dbReference>
<reference evidence="3 4" key="1">
    <citation type="submission" date="2019-02" db="EMBL/GenBank/DDBJ databases">
        <authorList>
            <consortium name="Pathogen Informatics"/>
        </authorList>
    </citation>
    <scope>NUCLEOTIDE SEQUENCE [LARGE SCALE GENOMIC DNA]</scope>
    <source>
        <strain evidence="3 4">3012STDY7089603</strain>
    </source>
</reference>
<proteinExistence type="inferred from homology"/>
<dbReference type="EMBL" id="CAACYI010000001">
    <property type="protein sequence ID" value="VFB17030.1"/>
    <property type="molecule type" value="Genomic_DNA"/>
</dbReference>
<keyword evidence="4" id="KW-1185">Reference proteome</keyword>
<comment type="similarity">
    <text evidence="1">Belongs to the UPF0045 family.</text>
</comment>
<dbReference type="GO" id="GO:0005829">
    <property type="term" value="C:cytosol"/>
    <property type="evidence" value="ECO:0007669"/>
    <property type="project" value="TreeGrafter"/>
</dbReference>
<protein>
    <submittedName>
        <fullName evidence="3">Uncharacterized conserved protein</fullName>
    </submittedName>
</protein>
<organism evidence="3 4">
    <name type="scientific">Urinicoccus massiliensis</name>
    <dbReference type="NCBI Taxonomy" id="1723382"/>
    <lineage>
        <taxon>Bacteria</taxon>
        <taxon>Bacillati</taxon>
        <taxon>Bacillota</taxon>
        <taxon>Tissierellia</taxon>
        <taxon>Tissierellales</taxon>
        <taxon>Peptoniphilaceae</taxon>
        <taxon>Urinicoccus</taxon>
    </lineage>
</organism>
<dbReference type="Proteomes" id="UP000377798">
    <property type="component" value="Unassembled WGS sequence"/>
</dbReference>
<dbReference type="InterPro" id="IPR002767">
    <property type="entry name" value="Thiamine_BP"/>
</dbReference>
<name>A0A8H2MG60_9FIRM</name>
<dbReference type="AlphaFoldDB" id="A0A8H2MG60"/>
<evidence type="ECO:0000313" key="4">
    <source>
        <dbReference type="Proteomes" id="UP000377798"/>
    </source>
</evidence>